<dbReference type="PROSITE" id="PS01097">
    <property type="entry name" value="HUPF_HYPC"/>
    <property type="match status" value="1"/>
</dbReference>
<dbReference type="NCBIfam" id="TIGR00074">
    <property type="entry name" value="hypC_hupF"/>
    <property type="match status" value="1"/>
</dbReference>
<dbReference type="GO" id="GO:0051604">
    <property type="term" value="P:protein maturation"/>
    <property type="evidence" value="ECO:0007669"/>
    <property type="project" value="TreeGrafter"/>
</dbReference>
<gene>
    <name evidence="2" type="ORF">Thini_0244</name>
</gene>
<sequence length="97" mass="11068">MCIGIPMQIMAIDDRVALCREGGQQETIDISLLCDLKEGDWVLVYKGAAREYLPETRARQILQAVQALAAIRDGQDFEHFFADLIEREPQLPEHLRN</sequence>
<dbReference type="RefSeq" id="WP_002706868.1">
    <property type="nucleotide sequence ID" value="NZ_JH651384.1"/>
</dbReference>
<evidence type="ECO:0000313" key="2">
    <source>
        <dbReference type="EMBL" id="EIJ32905.1"/>
    </source>
</evidence>
<dbReference type="PRINTS" id="PR00445">
    <property type="entry name" value="HUPFHYPC"/>
</dbReference>
<dbReference type="OrthoDB" id="9806017at2"/>
<dbReference type="SUPFAM" id="SSF159127">
    <property type="entry name" value="HupF/HypC-like"/>
    <property type="match status" value="1"/>
</dbReference>
<dbReference type="GO" id="GO:0005506">
    <property type="term" value="F:iron ion binding"/>
    <property type="evidence" value="ECO:0007669"/>
    <property type="project" value="TreeGrafter"/>
</dbReference>
<dbReference type="InterPro" id="IPR019812">
    <property type="entry name" value="Hydgase_assmbl_chp_CS"/>
</dbReference>
<dbReference type="AlphaFoldDB" id="A0A656HCZ8"/>
<dbReference type="Gene3D" id="2.30.30.140">
    <property type="match status" value="1"/>
</dbReference>
<name>A0A656HCZ8_THINJ</name>
<evidence type="ECO:0000256" key="1">
    <source>
        <dbReference type="ARBA" id="ARBA00006018"/>
    </source>
</evidence>
<keyword evidence="3" id="KW-1185">Reference proteome</keyword>
<reference evidence="3" key="1">
    <citation type="journal article" date="2011" name="Stand. Genomic Sci.">
        <title>Genome sequence of the filamentous, gliding Thiothrix nivea neotype strain (JP2(T)).</title>
        <authorList>
            <person name="Lapidus A."/>
            <person name="Nolan M."/>
            <person name="Lucas S."/>
            <person name="Glavina Del Rio T."/>
            <person name="Tice H."/>
            <person name="Cheng J.F."/>
            <person name="Tapia R."/>
            <person name="Han C."/>
            <person name="Goodwin L."/>
            <person name="Pitluck S."/>
            <person name="Liolios K."/>
            <person name="Pagani I."/>
            <person name="Ivanova N."/>
            <person name="Huntemann M."/>
            <person name="Mavromatis K."/>
            <person name="Mikhailova N."/>
            <person name="Pati A."/>
            <person name="Chen A."/>
            <person name="Palaniappan K."/>
            <person name="Land M."/>
            <person name="Brambilla E.M."/>
            <person name="Rohde M."/>
            <person name="Abt B."/>
            <person name="Verbarg S."/>
            <person name="Goker M."/>
            <person name="Bristow J."/>
            <person name="Eisen J.A."/>
            <person name="Markowitz V."/>
            <person name="Hugenholtz P."/>
            <person name="Kyrpides N.C."/>
            <person name="Klenk H.P."/>
            <person name="Woyke T."/>
        </authorList>
    </citation>
    <scope>NUCLEOTIDE SEQUENCE [LARGE SCALE GENOMIC DNA]</scope>
    <source>
        <strain evidence="3">ATCC 35100 / DSM 5205 / JP2</strain>
    </source>
</reference>
<dbReference type="InterPro" id="IPR001109">
    <property type="entry name" value="Hydrogenase_HupF/HypC"/>
</dbReference>
<dbReference type="GO" id="GO:1902670">
    <property type="term" value="F:carbon dioxide binding"/>
    <property type="evidence" value="ECO:0007669"/>
    <property type="project" value="TreeGrafter"/>
</dbReference>
<accession>A0A656HCZ8</accession>
<proteinExistence type="inferred from homology"/>
<dbReference type="Proteomes" id="UP000005317">
    <property type="component" value="Unassembled WGS sequence"/>
</dbReference>
<protein>
    <submittedName>
        <fullName evidence="2">Hydrogenase assembly chaperone hypC/hupF</fullName>
    </submittedName>
</protein>
<comment type="similarity">
    <text evidence="1">Belongs to the HupF/HypC family.</text>
</comment>
<dbReference type="PANTHER" id="PTHR35177:SF2">
    <property type="entry name" value="HYDROGENASE MATURATION FACTOR HYBG"/>
    <property type="match status" value="1"/>
</dbReference>
<dbReference type="EMBL" id="JH651384">
    <property type="protein sequence ID" value="EIJ32905.1"/>
    <property type="molecule type" value="Genomic_DNA"/>
</dbReference>
<dbReference type="Pfam" id="PF01455">
    <property type="entry name" value="HupF_HypC"/>
    <property type="match status" value="1"/>
</dbReference>
<organism evidence="2 3">
    <name type="scientific">Thiothrix nivea (strain ATCC 35100 / DSM 5205 / JP2)</name>
    <dbReference type="NCBI Taxonomy" id="870187"/>
    <lineage>
        <taxon>Bacteria</taxon>
        <taxon>Pseudomonadati</taxon>
        <taxon>Pseudomonadota</taxon>
        <taxon>Gammaproteobacteria</taxon>
        <taxon>Thiotrichales</taxon>
        <taxon>Thiotrichaceae</taxon>
        <taxon>Thiothrix</taxon>
    </lineage>
</organism>
<evidence type="ECO:0000313" key="3">
    <source>
        <dbReference type="Proteomes" id="UP000005317"/>
    </source>
</evidence>
<dbReference type="PANTHER" id="PTHR35177">
    <property type="entry name" value="HYDROGENASE MATURATION FACTOR HYBG"/>
    <property type="match status" value="1"/>
</dbReference>